<accession>A0A4U0NIS1</accession>
<dbReference type="InterPro" id="IPR037185">
    <property type="entry name" value="EmrE-like"/>
</dbReference>
<evidence type="ECO:0000256" key="5">
    <source>
        <dbReference type="ARBA" id="ARBA00023136"/>
    </source>
</evidence>
<feature type="compositionally biased region" description="Low complexity" evidence="6">
    <location>
        <begin position="24"/>
        <end position="35"/>
    </location>
</feature>
<evidence type="ECO:0000256" key="4">
    <source>
        <dbReference type="ARBA" id="ARBA00022989"/>
    </source>
</evidence>
<dbReference type="PANTHER" id="PTHR32322:SF2">
    <property type="entry name" value="EAMA DOMAIN-CONTAINING PROTEIN"/>
    <property type="match status" value="1"/>
</dbReference>
<name>A0A4U0NIS1_9ACTN</name>
<evidence type="ECO:0000313" key="9">
    <source>
        <dbReference type="EMBL" id="TJZ54166.1"/>
    </source>
</evidence>
<dbReference type="Pfam" id="PF00892">
    <property type="entry name" value="EamA"/>
    <property type="match status" value="2"/>
</dbReference>
<feature type="domain" description="EamA" evidence="8">
    <location>
        <begin position="52"/>
        <end position="185"/>
    </location>
</feature>
<dbReference type="OrthoDB" id="4167046at2"/>
<dbReference type="AlphaFoldDB" id="A0A4U0NIS1"/>
<proteinExistence type="inferred from homology"/>
<keyword evidence="5 7" id="KW-0472">Membrane</keyword>
<evidence type="ECO:0000256" key="2">
    <source>
        <dbReference type="ARBA" id="ARBA00007362"/>
    </source>
</evidence>
<feature type="transmembrane region" description="Helical" evidence="7">
    <location>
        <begin position="294"/>
        <end position="313"/>
    </location>
</feature>
<evidence type="ECO:0000256" key="7">
    <source>
        <dbReference type="SAM" id="Phobius"/>
    </source>
</evidence>
<feature type="domain" description="EamA" evidence="8">
    <location>
        <begin position="200"/>
        <end position="334"/>
    </location>
</feature>
<feature type="transmembrane region" description="Helical" evidence="7">
    <location>
        <begin position="264"/>
        <end position="282"/>
    </location>
</feature>
<keyword evidence="4 7" id="KW-1133">Transmembrane helix</keyword>
<feature type="transmembrane region" description="Helical" evidence="7">
    <location>
        <begin position="48"/>
        <end position="65"/>
    </location>
</feature>
<evidence type="ECO:0000313" key="10">
    <source>
        <dbReference type="Proteomes" id="UP000308697"/>
    </source>
</evidence>
<keyword evidence="3 7" id="KW-0812">Transmembrane</keyword>
<gene>
    <name evidence="9" type="ORF">FCH28_13345</name>
</gene>
<feature type="transmembrane region" description="Helical" evidence="7">
    <location>
        <begin position="141"/>
        <end position="161"/>
    </location>
</feature>
<dbReference type="InterPro" id="IPR050638">
    <property type="entry name" value="AA-Vitamin_Transporters"/>
</dbReference>
<evidence type="ECO:0000256" key="3">
    <source>
        <dbReference type="ARBA" id="ARBA00022692"/>
    </source>
</evidence>
<feature type="transmembrane region" description="Helical" evidence="7">
    <location>
        <begin position="85"/>
        <end position="104"/>
    </location>
</feature>
<protein>
    <submittedName>
        <fullName evidence="9">DMT family transporter</fullName>
    </submittedName>
</protein>
<dbReference type="EMBL" id="SUMB01000004">
    <property type="protein sequence ID" value="TJZ54166.1"/>
    <property type="molecule type" value="Genomic_DNA"/>
</dbReference>
<evidence type="ECO:0000256" key="6">
    <source>
        <dbReference type="SAM" id="MobiDB-lite"/>
    </source>
</evidence>
<dbReference type="PANTHER" id="PTHR32322">
    <property type="entry name" value="INNER MEMBRANE TRANSPORTER"/>
    <property type="match status" value="1"/>
</dbReference>
<feature type="transmembrane region" description="Helical" evidence="7">
    <location>
        <begin position="173"/>
        <end position="196"/>
    </location>
</feature>
<dbReference type="InterPro" id="IPR000620">
    <property type="entry name" value="EamA_dom"/>
</dbReference>
<dbReference type="Proteomes" id="UP000308697">
    <property type="component" value="Unassembled WGS sequence"/>
</dbReference>
<keyword evidence="10" id="KW-1185">Reference proteome</keyword>
<comment type="similarity">
    <text evidence="2">Belongs to the EamA transporter family.</text>
</comment>
<evidence type="ECO:0000259" key="8">
    <source>
        <dbReference type="Pfam" id="PF00892"/>
    </source>
</evidence>
<evidence type="ECO:0000256" key="1">
    <source>
        <dbReference type="ARBA" id="ARBA00004141"/>
    </source>
</evidence>
<sequence length="338" mass="35416">MTTTELFDRCKQRKQGPVVQQLDTSPTTTTRTTSTAVASEPEPSRARLGLWLGPLLAGAATLIWSGNFVIARALHEDVAPIQTAFWRWVIALLAILPFAARGLWQQRAAVRRHLGYITVAALLGVTLFNTLIYIAGQSTSATNLALIAAASPVLIAGFALIGGERPDARRTAGLLIALIGVVALVSKGSPAVLLGMDFATGDLWMLAATATFAGYSALLRRKPDTISGLSFLLATFIAGTVLLAPVYAVSLATQGGFTPHSGTVGALLYIGIASSAIAFFTWNKAVALIGATRAGIIYYLQPIFVAAVAYLAIGEATTPVQYVCMATILTGVAIGAKR</sequence>
<dbReference type="GO" id="GO:0016020">
    <property type="term" value="C:membrane"/>
    <property type="evidence" value="ECO:0007669"/>
    <property type="project" value="UniProtKB-SubCell"/>
</dbReference>
<comment type="subcellular location">
    <subcellularLocation>
        <location evidence="1">Membrane</location>
        <topology evidence="1">Multi-pass membrane protein</topology>
    </subcellularLocation>
</comment>
<feature type="transmembrane region" description="Helical" evidence="7">
    <location>
        <begin position="202"/>
        <end position="219"/>
    </location>
</feature>
<organism evidence="9 10">
    <name type="scientific">Streptomyces piniterrae</name>
    <dbReference type="NCBI Taxonomy" id="2571125"/>
    <lineage>
        <taxon>Bacteria</taxon>
        <taxon>Bacillati</taxon>
        <taxon>Actinomycetota</taxon>
        <taxon>Actinomycetes</taxon>
        <taxon>Kitasatosporales</taxon>
        <taxon>Streptomycetaceae</taxon>
        <taxon>Streptomyces</taxon>
    </lineage>
</organism>
<comment type="caution">
    <text evidence="9">The sequence shown here is derived from an EMBL/GenBank/DDBJ whole genome shotgun (WGS) entry which is preliminary data.</text>
</comment>
<feature type="transmembrane region" description="Helical" evidence="7">
    <location>
        <begin position="231"/>
        <end position="252"/>
    </location>
</feature>
<dbReference type="SUPFAM" id="SSF103481">
    <property type="entry name" value="Multidrug resistance efflux transporter EmrE"/>
    <property type="match status" value="2"/>
</dbReference>
<reference evidence="9 10" key="1">
    <citation type="submission" date="2019-04" db="EMBL/GenBank/DDBJ databases">
        <title>Streptomyces piniterrae sp. nov., a heliquinomycin-producing actinomycete isolated from rhizosphere soil of Pinus yunnanensis.</title>
        <authorList>
            <person name="Zhuang X."/>
            <person name="Zhao J."/>
        </authorList>
    </citation>
    <scope>NUCLEOTIDE SEQUENCE [LARGE SCALE GENOMIC DNA]</scope>
    <source>
        <strain evidence="10">jys28</strain>
    </source>
</reference>
<feature type="transmembrane region" description="Helical" evidence="7">
    <location>
        <begin position="319"/>
        <end position="336"/>
    </location>
</feature>
<feature type="region of interest" description="Disordered" evidence="6">
    <location>
        <begin position="16"/>
        <end position="39"/>
    </location>
</feature>
<feature type="transmembrane region" description="Helical" evidence="7">
    <location>
        <begin position="116"/>
        <end position="135"/>
    </location>
</feature>